<sequence length="201" mass="22707">MSRSRRPRPEQVSLNDLLDFDESDSGPGEAPRQRRWWLVDLILSAVVAVGAYVVIRTTGFETPLAVLFAVVFTILLLRRALRSVPASPPPPAARSDLWGVTDDGAAANAPADGVVRAVQRWESRFGWTERDPARYRSAVLPRLYELVDERLRQRHSITLRSDPERARALIGEQLWTFLHTRVARTPTVREMAAVVDEMEKI</sequence>
<comment type="caution">
    <text evidence="2">The sequence shown here is derived from an EMBL/GenBank/DDBJ whole genome shotgun (WGS) entry which is preliminary data.</text>
</comment>
<accession>A0A8J3ZP22</accession>
<keyword evidence="1" id="KW-0472">Membrane</keyword>
<dbReference type="EMBL" id="BOPH01000001">
    <property type="protein sequence ID" value="GIJ65228.1"/>
    <property type="molecule type" value="Genomic_DNA"/>
</dbReference>
<feature type="transmembrane region" description="Helical" evidence="1">
    <location>
        <begin position="60"/>
        <end position="77"/>
    </location>
</feature>
<reference evidence="2" key="1">
    <citation type="submission" date="2021-01" db="EMBL/GenBank/DDBJ databases">
        <title>Whole genome shotgun sequence of Virgisporangium ochraceum NBRC 16418.</title>
        <authorList>
            <person name="Komaki H."/>
            <person name="Tamura T."/>
        </authorList>
    </citation>
    <scope>NUCLEOTIDE SEQUENCE</scope>
    <source>
        <strain evidence="2">NBRC 16418</strain>
    </source>
</reference>
<keyword evidence="3" id="KW-1185">Reference proteome</keyword>
<evidence type="ECO:0000313" key="3">
    <source>
        <dbReference type="Proteomes" id="UP000635606"/>
    </source>
</evidence>
<gene>
    <name evidence="2" type="ORF">Voc01_001450</name>
</gene>
<proteinExistence type="predicted"/>
<dbReference type="RefSeq" id="WP_203925226.1">
    <property type="nucleotide sequence ID" value="NZ_BOPH01000001.1"/>
</dbReference>
<keyword evidence="1" id="KW-1133">Transmembrane helix</keyword>
<dbReference type="AlphaFoldDB" id="A0A8J3ZP22"/>
<evidence type="ECO:0000256" key="1">
    <source>
        <dbReference type="SAM" id="Phobius"/>
    </source>
</evidence>
<feature type="transmembrane region" description="Helical" evidence="1">
    <location>
        <begin position="36"/>
        <end position="54"/>
    </location>
</feature>
<protein>
    <submittedName>
        <fullName evidence="2">Uncharacterized protein</fullName>
    </submittedName>
</protein>
<name>A0A8J3ZP22_9ACTN</name>
<organism evidence="2 3">
    <name type="scientific">Virgisporangium ochraceum</name>
    <dbReference type="NCBI Taxonomy" id="65505"/>
    <lineage>
        <taxon>Bacteria</taxon>
        <taxon>Bacillati</taxon>
        <taxon>Actinomycetota</taxon>
        <taxon>Actinomycetes</taxon>
        <taxon>Micromonosporales</taxon>
        <taxon>Micromonosporaceae</taxon>
        <taxon>Virgisporangium</taxon>
    </lineage>
</organism>
<evidence type="ECO:0000313" key="2">
    <source>
        <dbReference type="EMBL" id="GIJ65228.1"/>
    </source>
</evidence>
<dbReference type="Proteomes" id="UP000635606">
    <property type="component" value="Unassembled WGS sequence"/>
</dbReference>
<keyword evidence="1" id="KW-0812">Transmembrane</keyword>